<evidence type="ECO:0000256" key="4">
    <source>
        <dbReference type="RuleBase" id="RU361161"/>
    </source>
</evidence>
<dbReference type="InterPro" id="IPR026891">
    <property type="entry name" value="Fn3-like"/>
</dbReference>
<protein>
    <submittedName>
        <fullName evidence="6">Beta-glucosidase</fullName>
    </submittedName>
</protein>
<dbReference type="InterPro" id="IPR019800">
    <property type="entry name" value="Glyco_hydro_3_AS"/>
</dbReference>
<evidence type="ECO:0000313" key="6">
    <source>
        <dbReference type="EMBL" id="MFC6021822.1"/>
    </source>
</evidence>
<dbReference type="InterPro" id="IPR013783">
    <property type="entry name" value="Ig-like_fold"/>
</dbReference>
<dbReference type="RefSeq" id="WP_377430529.1">
    <property type="nucleotide sequence ID" value="NZ_JBHSPR010000053.1"/>
</dbReference>
<evidence type="ECO:0000313" key="7">
    <source>
        <dbReference type="Proteomes" id="UP001596203"/>
    </source>
</evidence>
<dbReference type="PRINTS" id="PR00133">
    <property type="entry name" value="GLHYDRLASE3"/>
</dbReference>
<dbReference type="PROSITE" id="PS00775">
    <property type="entry name" value="GLYCOSYL_HYDROL_F3"/>
    <property type="match status" value="1"/>
</dbReference>
<dbReference type="Gene3D" id="3.40.50.1700">
    <property type="entry name" value="Glycoside hydrolase family 3 C-terminal domain"/>
    <property type="match status" value="1"/>
</dbReference>
<gene>
    <name evidence="6" type="ORF">ACFP2T_37370</name>
</gene>
<dbReference type="InterPro" id="IPR002772">
    <property type="entry name" value="Glyco_hydro_3_C"/>
</dbReference>
<dbReference type="SUPFAM" id="SSF51445">
    <property type="entry name" value="(Trans)glycosidases"/>
    <property type="match status" value="1"/>
</dbReference>
<keyword evidence="4" id="KW-0326">Glycosidase</keyword>
<dbReference type="PANTHER" id="PTHR42715">
    <property type="entry name" value="BETA-GLUCOSIDASE"/>
    <property type="match status" value="1"/>
</dbReference>
<keyword evidence="3" id="KW-0119">Carbohydrate metabolism</keyword>
<dbReference type="Pfam" id="PF00933">
    <property type="entry name" value="Glyco_hydro_3"/>
    <property type="match status" value="1"/>
</dbReference>
<comment type="similarity">
    <text evidence="1 4">Belongs to the glycosyl hydrolase 3 family.</text>
</comment>
<dbReference type="Pfam" id="PF14310">
    <property type="entry name" value="Fn3-like"/>
    <property type="match status" value="1"/>
</dbReference>
<dbReference type="InterPro" id="IPR001764">
    <property type="entry name" value="Glyco_hydro_3_N"/>
</dbReference>
<dbReference type="PROSITE" id="PS51820">
    <property type="entry name" value="PA14"/>
    <property type="match status" value="1"/>
</dbReference>
<feature type="domain" description="PA14" evidence="5">
    <location>
        <begin position="408"/>
        <end position="561"/>
    </location>
</feature>
<dbReference type="EMBL" id="JBHSPR010000053">
    <property type="protein sequence ID" value="MFC6021822.1"/>
    <property type="molecule type" value="Genomic_DNA"/>
</dbReference>
<dbReference type="InterPro" id="IPR036881">
    <property type="entry name" value="Glyco_hydro_3_C_sf"/>
</dbReference>
<accession>A0ABW1KL10</accession>
<dbReference type="InterPro" id="IPR037524">
    <property type="entry name" value="PA14/GLEYA"/>
</dbReference>
<keyword evidence="2 4" id="KW-0378">Hydrolase</keyword>
<organism evidence="6 7">
    <name type="scientific">Plantactinospora solaniradicis</name>
    <dbReference type="NCBI Taxonomy" id="1723736"/>
    <lineage>
        <taxon>Bacteria</taxon>
        <taxon>Bacillati</taxon>
        <taxon>Actinomycetota</taxon>
        <taxon>Actinomycetes</taxon>
        <taxon>Micromonosporales</taxon>
        <taxon>Micromonosporaceae</taxon>
        <taxon>Plantactinospora</taxon>
    </lineage>
</organism>
<dbReference type="PANTHER" id="PTHR42715:SF10">
    <property type="entry name" value="BETA-GLUCOSIDASE"/>
    <property type="match status" value="1"/>
</dbReference>
<dbReference type="SUPFAM" id="SSF52279">
    <property type="entry name" value="Beta-D-glucan exohydrolase, C-terminal domain"/>
    <property type="match status" value="1"/>
</dbReference>
<dbReference type="Gene3D" id="2.60.120.260">
    <property type="entry name" value="Galactose-binding domain-like"/>
    <property type="match status" value="1"/>
</dbReference>
<evidence type="ECO:0000256" key="1">
    <source>
        <dbReference type="ARBA" id="ARBA00005336"/>
    </source>
</evidence>
<dbReference type="InterPro" id="IPR017853">
    <property type="entry name" value="GH"/>
</dbReference>
<dbReference type="SMART" id="SM01217">
    <property type="entry name" value="Fn3_like"/>
    <property type="match status" value="1"/>
</dbReference>
<dbReference type="InterPro" id="IPR036962">
    <property type="entry name" value="Glyco_hydro_3_N_sf"/>
</dbReference>
<name>A0ABW1KL10_9ACTN</name>
<proteinExistence type="inferred from homology"/>
<dbReference type="Gene3D" id="2.60.40.10">
    <property type="entry name" value="Immunoglobulins"/>
    <property type="match status" value="1"/>
</dbReference>
<dbReference type="Gene3D" id="3.20.20.300">
    <property type="entry name" value="Glycoside hydrolase, family 3, N-terminal domain"/>
    <property type="match status" value="1"/>
</dbReference>
<reference evidence="7" key="1">
    <citation type="journal article" date="2019" name="Int. J. Syst. Evol. Microbiol.">
        <title>The Global Catalogue of Microorganisms (GCM) 10K type strain sequencing project: providing services to taxonomists for standard genome sequencing and annotation.</title>
        <authorList>
            <consortium name="The Broad Institute Genomics Platform"/>
            <consortium name="The Broad Institute Genome Sequencing Center for Infectious Disease"/>
            <person name="Wu L."/>
            <person name="Ma J."/>
        </authorList>
    </citation>
    <scope>NUCLEOTIDE SEQUENCE [LARGE SCALE GENOMIC DNA]</scope>
    <source>
        <strain evidence="7">ZS-35-S2</strain>
    </source>
</reference>
<dbReference type="Proteomes" id="UP001596203">
    <property type="component" value="Unassembled WGS sequence"/>
</dbReference>
<evidence type="ECO:0000256" key="2">
    <source>
        <dbReference type="ARBA" id="ARBA00022801"/>
    </source>
</evidence>
<dbReference type="InterPro" id="IPR050288">
    <property type="entry name" value="Cellulose_deg_GH3"/>
</dbReference>
<sequence>MTVGRRNETVPGGDGTAIGRDEAVHERALATLDLETKVRLLSGQDFWTLPAIAEIGLDSLVMSDGPIGIRGVRWTPDDPSVALPSPTALAATWDPGLARRAGRLLGAQCRRKGIHLLLAPTVNLHRSPLGGRHFECYSEDPLLTAEIGVGYLTGVQDLGVGATVKHFVANDSETDRFTVDVRVSERALREIYLVPFERIVAAGAWAVMAAYNGVNGSTMTEHGGLLRDLLKDEWGFDGVVVSDWTAARSTAATANGGLDVVMPAAGDPWGAALVAAVRDGTVAEAVVDDKVRRVLRLAGRLGLLDGVPPAVDPGERPSAGDGATVAHEVATRSFVLARNGGDLLPLDASGLSRVAVLGALADDARIQGGGSALVAPPHAISPLAGLTAALPDVEIGYAVGADPRRRLPAAGGVQWTPITATLRAADGRVLYRAELDRATVRWMGDLPDGIRPAELASIELSARYTPMTSGTHQLAIDGSGLFTLTLDDAELFDGPLFDEAEGPDAVFPSSVERRFDVPVRAGEPVDVRLTRRVVDGRAGYVSFTLGHGGPVPGQGDAAEAALLDEAVRVAAGADVAVVVVGTTEEVESEGFDRTSLALPGRQDELVFRVAAANPRTIVVVNAGSPVLMPWADEVAAILLTWFPGQEAGTALADVLLGRAEPGGRLPTTWPRRAEDCPALDTTPVDDVLDYSDGIFVGYRGWRAEPLFPFGHGLGYTDWDYRSLTVETGPDGPVAVVTVRNTGRRVGREVVQVYVGPRVAEPDRPIRWLAGFAGVEAAPGESVTVRVPLPARTAQVWTADGWRTRTGGYRVEAARSVADLRLTADLDLLDP</sequence>
<evidence type="ECO:0000259" key="5">
    <source>
        <dbReference type="PROSITE" id="PS51820"/>
    </source>
</evidence>
<comment type="caution">
    <text evidence="6">The sequence shown here is derived from an EMBL/GenBank/DDBJ whole genome shotgun (WGS) entry which is preliminary data.</text>
</comment>
<dbReference type="Pfam" id="PF01915">
    <property type="entry name" value="Glyco_hydro_3_C"/>
    <property type="match status" value="1"/>
</dbReference>
<evidence type="ECO:0000256" key="3">
    <source>
        <dbReference type="ARBA" id="ARBA00023277"/>
    </source>
</evidence>
<keyword evidence="7" id="KW-1185">Reference proteome</keyword>